<dbReference type="EMBL" id="CP019655">
    <property type="protein sequence ID" value="AVF27958.1"/>
    <property type="molecule type" value="Genomic_DNA"/>
</dbReference>
<dbReference type="AlphaFoldDB" id="A0A2L1U4Z6"/>
<sequence>MDASNVFIFPREKDITGEVVSDFISKHQAKLARYKRLMDMYKGLHEILNQKKKEAFKPDNRLVVNFAKYIVDTLNGYFIGKPIRVNHKDAEISDKINTFLKRNDQDDNNSELSKLCSIYGHAFEFLYQDEQAETCITYNGPLDMFLVYDDTIAQKPLFGVYYKKTDDGYSGSVYTSTKEYLIENSDDGIILKDGKDLPYGDVPIIEYIENEERQSAFENVETLINAYNKAVSEKANDVDYFADAYMKILGAEIKQESLETIRDNRIINLFGRDVDATKIIVEFMEKPNADETQENLIDRLERLIYQMSMVSNINDEDFGNASGVSLAFKLQSMENLALMKERKFTSAMNKRFSMIFALPTNISPADKDEWRNLEYIFTRNIPHNTKEEAETVSLLEGIISKEDQLKLLSSINNVKEAIERLKKEREESSNSYPDEFGGGIDGEQGILGETADSTVEASGEERETNAGQAG</sequence>
<name>A0A2L1U4Z6_9BACL</name>
<reference evidence="3" key="1">
    <citation type="submission" date="2017-02" db="EMBL/GenBank/DDBJ databases">
        <title>Delineation of Paenibacillus larvae strains originating from foulbrood outbreaks.</title>
        <authorList>
            <person name="Beims H."/>
            <person name="Bunk B."/>
            <person name="Sproeer C."/>
            <person name="Mohr K.I."/>
            <person name="Pradella S."/>
            <person name="Guenther G."/>
            <person name="Rohde M."/>
            <person name="von der Ohe W."/>
            <person name="Steinert M."/>
        </authorList>
    </citation>
    <scope>NUCLEOTIDE SEQUENCE [LARGE SCALE GENOMIC DNA]</scope>
    <source>
        <strain evidence="3">Eric_III</strain>
    </source>
</reference>
<accession>A0A2L1U4Z6</accession>
<evidence type="ECO:0000313" key="2">
    <source>
        <dbReference type="EMBL" id="AVF27958.1"/>
    </source>
</evidence>
<dbReference type="Proteomes" id="UP000239833">
    <property type="component" value="Chromosome"/>
</dbReference>
<dbReference type="InterPro" id="IPR021145">
    <property type="entry name" value="Portal_protein_SPP1_Gp6-like"/>
</dbReference>
<gene>
    <name evidence="2" type="ORF">ERICIII_03854</name>
</gene>
<proteinExistence type="predicted"/>
<dbReference type="STRING" id="147375.BXP28_02235"/>
<dbReference type="InterPro" id="IPR006428">
    <property type="entry name" value="Portal_SPP1-type"/>
</dbReference>
<dbReference type="NCBIfam" id="TIGR01538">
    <property type="entry name" value="portal_SPP1"/>
    <property type="match status" value="1"/>
</dbReference>
<evidence type="ECO:0000256" key="1">
    <source>
        <dbReference type="SAM" id="MobiDB-lite"/>
    </source>
</evidence>
<dbReference type="Pfam" id="PF05133">
    <property type="entry name" value="SPP1_portal"/>
    <property type="match status" value="1"/>
</dbReference>
<dbReference type="GeneID" id="64220197"/>
<evidence type="ECO:0000313" key="3">
    <source>
        <dbReference type="Proteomes" id="UP000239833"/>
    </source>
</evidence>
<protein>
    <submittedName>
        <fullName evidence="2">Phage portal protein, SPP1 family</fullName>
    </submittedName>
</protein>
<dbReference type="RefSeq" id="WP_077995925.1">
    <property type="nucleotide sequence ID" value="NZ_CP019655.1"/>
</dbReference>
<feature type="region of interest" description="Disordered" evidence="1">
    <location>
        <begin position="422"/>
        <end position="470"/>
    </location>
</feature>
<organism evidence="2 3">
    <name type="scientific">Paenibacillus larvae subsp. larvae</name>
    <dbReference type="NCBI Taxonomy" id="147375"/>
    <lineage>
        <taxon>Bacteria</taxon>
        <taxon>Bacillati</taxon>
        <taxon>Bacillota</taxon>
        <taxon>Bacilli</taxon>
        <taxon>Bacillales</taxon>
        <taxon>Paenibacillaceae</taxon>
        <taxon>Paenibacillus</taxon>
    </lineage>
</organism>